<proteinExistence type="predicted"/>
<feature type="compositionally biased region" description="Basic and acidic residues" evidence="1">
    <location>
        <begin position="278"/>
        <end position="301"/>
    </location>
</feature>
<dbReference type="AlphaFoldDB" id="W9VP16"/>
<feature type="compositionally biased region" description="Basic and acidic residues" evidence="1">
    <location>
        <begin position="243"/>
        <end position="262"/>
    </location>
</feature>
<dbReference type="RefSeq" id="XP_007759986.1">
    <property type="nucleotide sequence ID" value="XM_007761796.1"/>
</dbReference>
<feature type="compositionally biased region" description="Basic residues" evidence="1">
    <location>
        <begin position="263"/>
        <end position="277"/>
    </location>
</feature>
<feature type="compositionally biased region" description="Basic residues" evidence="1">
    <location>
        <begin position="213"/>
        <end position="224"/>
    </location>
</feature>
<evidence type="ECO:0000313" key="3">
    <source>
        <dbReference type="Proteomes" id="UP000019473"/>
    </source>
</evidence>
<dbReference type="GeneID" id="19182371"/>
<sequence length="308" mass="36151">MPLHLLSKKSWNVYSPANIERVKRDEAEARRKAVEQEKRGLQNEADERLELLKQPGTRDRKSLKRKLEGEDDTDRDIRLAVEGTKPAPSAGKQDPGLALDANGHISLVPAPPPKRTRTEQEQIKDSYTVYLTDATGRDRDLKPTWYTSLEPEHEKWGDENPRRQQRELARLNADDPLAAMKKGVKALRENEKTRKDWMAQRERDLGEVERLAKKDRRDKKHEKRRGNEQDDLASLKGFSLEEGYTRMKASRDRASELEETYSHRHRHHGRSRRHRHESHSPRRAQDHHNRHRQYEDGESKRISQRHHG</sequence>
<feature type="compositionally biased region" description="Basic and acidic residues" evidence="1">
    <location>
        <begin position="152"/>
        <end position="173"/>
    </location>
</feature>
<dbReference type="eggNOG" id="ENOG502RR25">
    <property type="taxonomic scope" value="Eukaryota"/>
</dbReference>
<dbReference type="OrthoDB" id="2159131at2759"/>
<dbReference type="Proteomes" id="UP000019473">
    <property type="component" value="Unassembled WGS sequence"/>
</dbReference>
<feature type="compositionally biased region" description="Basic and acidic residues" evidence="1">
    <location>
        <begin position="31"/>
        <end position="68"/>
    </location>
</feature>
<dbReference type="InterPro" id="IPR039875">
    <property type="entry name" value="LENG1-like"/>
</dbReference>
<feature type="region of interest" description="Disordered" evidence="1">
    <location>
        <begin position="31"/>
        <end position="125"/>
    </location>
</feature>
<dbReference type="STRING" id="1182544.W9VP16"/>
<keyword evidence="3" id="KW-1185">Reference proteome</keyword>
<evidence type="ECO:0000313" key="2">
    <source>
        <dbReference type="EMBL" id="EXJ57452.1"/>
    </source>
</evidence>
<dbReference type="HOGENOM" id="CLU_047019_0_1_1"/>
<reference evidence="2 3" key="1">
    <citation type="submission" date="2013-03" db="EMBL/GenBank/DDBJ databases">
        <title>The Genome Sequence of Cladophialophora yegresii CBS 114405.</title>
        <authorList>
            <consortium name="The Broad Institute Genomics Platform"/>
            <person name="Cuomo C."/>
            <person name="de Hoog S."/>
            <person name="Gorbushina A."/>
            <person name="Walker B."/>
            <person name="Young S.K."/>
            <person name="Zeng Q."/>
            <person name="Gargeya S."/>
            <person name="Fitzgerald M."/>
            <person name="Haas B."/>
            <person name="Abouelleil A."/>
            <person name="Allen A.W."/>
            <person name="Alvarado L."/>
            <person name="Arachchi H.M."/>
            <person name="Berlin A.M."/>
            <person name="Chapman S.B."/>
            <person name="Gainer-Dewar J."/>
            <person name="Goldberg J."/>
            <person name="Griggs A."/>
            <person name="Gujja S."/>
            <person name="Hansen M."/>
            <person name="Howarth C."/>
            <person name="Imamovic A."/>
            <person name="Ireland A."/>
            <person name="Larimer J."/>
            <person name="McCowan C."/>
            <person name="Murphy C."/>
            <person name="Pearson M."/>
            <person name="Poon T.W."/>
            <person name="Priest M."/>
            <person name="Roberts A."/>
            <person name="Saif S."/>
            <person name="Shea T."/>
            <person name="Sisk P."/>
            <person name="Sykes S."/>
            <person name="Wortman J."/>
            <person name="Nusbaum C."/>
            <person name="Birren B."/>
        </authorList>
    </citation>
    <scope>NUCLEOTIDE SEQUENCE [LARGE SCALE GENOMIC DNA]</scope>
    <source>
        <strain evidence="2 3">CBS 114405</strain>
    </source>
</reference>
<gene>
    <name evidence="2" type="ORF">A1O7_07800</name>
</gene>
<protein>
    <recommendedName>
        <fullName evidence="4">CBF1-interacting co-repressor CIR N-terminal domain-containing protein</fullName>
    </recommendedName>
</protein>
<evidence type="ECO:0008006" key="4">
    <source>
        <dbReference type="Google" id="ProtNLM"/>
    </source>
</evidence>
<evidence type="ECO:0000256" key="1">
    <source>
        <dbReference type="SAM" id="MobiDB-lite"/>
    </source>
</evidence>
<organism evidence="2 3">
    <name type="scientific">Cladophialophora yegresii CBS 114405</name>
    <dbReference type="NCBI Taxonomy" id="1182544"/>
    <lineage>
        <taxon>Eukaryota</taxon>
        <taxon>Fungi</taxon>
        <taxon>Dikarya</taxon>
        <taxon>Ascomycota</taxon>
        <taxon>Pezizomycotina</taxon>
        <taxon>Eurotiomycetes</taxon>
        <taxon>Chaetothyriomycetidae</taxon>
        <taxon>Chaetothyriales</taxon>
        <taxon>Herpotrichiellaceae</taxon>
        <taxon>Cladophialophora</taxon>
    </lineage>
</organism>
<dbReference type="PANTHER" id="PTHR22093">
    <property type="entry name" value="LEUKOCYTE RECEPTOR CLUSTER LRC MEMBER 1"/>
    <property type="match status" value="1"/>
</dbReference>
<dbReference type="EMBL" id="AMGW01000005">
    <property type="protein sequence ID" value="EXJ57452.1"/>
    <property type="molecule type" value="Genomic_DNA"/>
</dbReference>
<feature type="region of interest" description="Disordered" evidence="1">
    <location>
        <begin position="187"/>
        <end position="308"/>
    </location>
</feature>
<dbReference type="PANTHER" id="PTHR22093:SF0">
    <property type="entry name" value="LEUKOCYTE RECEPTOR CLUSTER MEMBER 1"/>
    <property type="match status" value="1"/>
</dbReference>
<accession>W9VP16</accession>
<dbReference type="VEuPathDB" id="FungiDB:A1O7_07800"/>
<feature type="region of interest" description="Disordered" evidence="1">
    <location>
        <begin position="152"/>
        <end position="174"/>
    </location>
</feature>
<name>W9VP16_9EURO</name>
<feature type="compositionally biased region" description="Basic and acidic residues" evidence="1">
    <location>
        <begin position="187"/>
        <end position="212"/>
    </location>
</feature>
<comment type="caution">
    <text evidence="2">The sequence shown here is derived from an EMBL/GenBank/DDBJ whole genome shotgun (WGS) entry which is preliminary data.</text>
</comment>